<dbReference type="PRINTS" id="PR01265">
    <property type="entry name" value="LINKMODULE"/>
</dbReference>
<keyword evidence="7" id="KW-0675">Receptor</keyword>
<feature type="compositionally biased region" description="Basic and acidic residues" evidence="10">
    <location>
        <begin position="41"/>
        <end position="50"/>
    </location>
</feature>
<evidence type="ECO:0000256" key="3">
    <source>
        <dbReference type="ARBA" id="ARBA00022729"/>
    </source>
</evidence>
<keyword evidence="6 9" id="KW-1015">Disulfide bond</keyword>
<feature type="region of interest" description="Disordered" evidence="10">
    <location>
        <begin position="1"/>
        <end position="50"/>
    </location>
</feature>
<keyword evidence="14" id="KW-1185">Reference proteome</keyword>
<organism evidence="13 14">
    <name type="scientific">Bambusicola thoracicus</name>
    <name type="common">Chinese bamboo-partridge</name>
    <name type="synonym">Perdix thoracica</name>
    <dbReference type="NCBI Taxonomy" id="9083"/>
    <lineage>
        <taxon>Eukaryota</taxon>
        <taxon>Metazoa</taxon>
        <taxon>Chordata</taxon>
        <taxon>Craniata</taxon>
        <taxon>Vertebrata</taxon>
        <taxon>Euteleostomi</taxon>
        <taxon>Archelosauria</taxon>
        <taxon>Archosauria</taxon>
        <taxon>Dinosauria</taxon>
        <taxon>Saurischia</taxon>
        <taxon>Theropoda</taxon>
        <taxon>Coelurosauria</taxon>
        <taxon>Aves</taxon>
        <taxon>Neognathae</taxon>
        <taxon>Galloanserae</taxon>
        <taxon>Galliformes</taxon>
        <taxon>Phasianidae</taxon>
        <taxon>Perdicinae</taxon>
        <taxon>Bambusicola</taxon>
    </lineage>
</organism>
<evidence type="ECO:0000313" key="14">
    <source>
        <dbReference type="Proteomes" id="UP000237246"/>
    </source>
</evidence>
<feature type="compositionally biased region" description="Basic and acidic residues" evidence="10">
    <location>
        <begin position="8"/>
        <end position="18"/>
    </location>
</feature>
<evidence type="ECO:0000259" key="12">
    <source>
        <dbReference type="PROSITE" id="PS50963"/>
    </source>
</evidence>
<comment type="caution">
    <text evidence="9">Lacks conserved residue(s) required for the propagation of feature annotation.</text>
</comment>
<sequence>MAMCYQEGLKKTKELQDLKEEDEETPKESLHDEHEESENDSEIKNLKSSTEDKSSQFSQFSEFVTMTTYFGVTSAVLSVWVMTFMAQNYFITGMTSQITPFSSTIMLRQRSIVVIFIGIGFFAILKITGVGLYLGDKVNFSEASNVCNRLNLKLASKEQVDKALNHGFETCSSGWIKDGSVVIPRITSNTKCGKGSVGLVNWRPNQAQKFAVYCFNSSDVQINSCKPDPTTTIIPPSSVPTDLTAHSSSDLTENTTAVPTATEPEQTLKNVKFRIICITETILPTEGTTTTMPEESYAYPTTFRNDGVVFGGIPTALLVLAIIFFISSVLLAVCYIKK</sequence>
<feature type="compositionally biased region" description="Polar residues" evidence="10">
    <location>
        <begin position="244"/>
        <end position="261"/>
    </location>
</feature>
<proteinExistence type="predicted"/>
<evidence type="ECO:0000313" key="13">
    <source>
        <dbReference type="EMBL" id="POI29614.1"/>
    </source>
</evidence>
<dbReference type="EMBL" id="PPHD01014627">
    <property type="protein sequence ID" value="POI29614.1"/>
    <property type="molecule type" value="Genomic_DNA"/>
</dbReference>
<evidence type="ECO:0000256" key="1">
    <source>
        <dbReference type="ARBA" id="ARBA00004167"/>
    </source>
</evidence>
<feature type="disulfide bond" evidence="9">
    <location>
        <begin position="171"/>
        <end position="192"/>
    </location>
</feature>
<evidence type="ECO:0000256" key="2">
    <source>
        <dbReference type="ARBA" id="ARBA00022692"/>
    </source>
</evidence>
<evidence type="ECO:0000256" key="7">
    <source>
        <dbReference type="ARBA" id="ARBA00023170"/>
    </source>
</evidence>
<dbReference type="PROSITE" id="PS50963">
    <property type="entry name" value="LINK_2"/>
    <property type="match status" value="1"/>
</dbReference>
<evidence type="ECO:0000256" key="5">
    <source>
        <dbReference type="ARBA" id="ARBA00023136"/>
    </source>
</evidence>
<keyword evidence="3" id="KW-0732">Signal</keyword>
<dbReference type="SMART" id="SM00445">
    <property type="entry name" value="LINK"/>
    <property type="match status" value="1"/>
</dbReference>
<dbReference type="OrthoDB" id="8952307at2759"/>
<dbReference type="Gene3D" id="3.10.100.10">
    <property type="entry name" value="Mannose-Binding Protein A, subunit A"/>
    <property type="match status" value="1"/>
</dbReference>
<feature type="transmembrane region" description="Helical" evidence="11">
    <location>
        <begin position="313"/>
        <end position="336"/>
    </location>
</feature>
<name>A0A2P4SZS5_BAMTH</name>
<evidence type="ECO:0000256" key="9">
    <source>
        <dbReference type="PROSITE-ProRule" id="PRU00323"/>
    </source>
</evidence>
<accession>A0A2P4SZS5</accession>
<dbReference type="GO" id="GO:0007155">
    <property type="term" value="P:cell adhesion"/>
    <property type="evidence" value="ECO:0007669"/>
    <property type="project" value="InterPro"/>
</dbReference>
<dbReference type="PANTHER" id="PTHR10225">
    <property type="entry name" value="HYALURONAN RECEPTOR"/>
    <property type="match status" value="1"/>
</dbReference>
<dbReference type="InterPro" id="IPR016186">
    <property type="entry name" value="C-type_lectin-like/link_sf"/>
</dbReference>
<feature type="domain" description="Link" evidence="12">
    <location>
        <begin position="126"/>
        <end position="216"/>
    </location>
</feature>
<dbReference type="Pfam" id="PF00193">
    <property type="entry name" value="Xlink"/>
    <property type="match status" value="1"/>
</dbReference>
<feature type="transmembrane region" description="Helical" evidence="11">
    <location>
        <begin position="69"/>
        <end position="91"/>
    </location>
</feature>
<dbReference type="GO" id="GO:0005540">
    <property type="term" value="F:hyaluronic acid binding"/>
    <property type="evidence" value="ECO:0007669"/>
    <property type="project" value="InterPro"/>
</dbReference>
<comment type="subcellular location">
    <subcellularLocation>
        <location evidence="1">Membrane</location>
        <topology evidence="1">Single-pass membrane protein</topology>
    </subcellularLocation>
</comment>
<dbReference type="InterPro" id="IPR016187">
    <property type="entry name" value="CTDL_fold"/>
</dbReference>
<keyword evidence="5 11" id="KW-0472">Membrane</keyword>
<feature type="transmembrane region" description="Helical" evidence="11">
    <location>
        <begin position="112"/>
        <end position="134"/>
    </location>
</feature>
<dbReference type="PROSITE" id="PS01241">
    <property type="entry name" value="LINK_1"/>
    <property type="match status" value="1"/>
</dbReference>
<dbReference type="GO" id="GO:0004888">
    <property type="term" value="F:transmembrane signaling receptor activity"/>
    <property type="evidence" value="ECO:0007669"/>
    <property type="project" value="TreeGrafter"/>
</dbReference>
<dbReference type="GO" id="GO:0005886">
    <property type="term" value="C:plasma membrane"/>
    <property type="evidence" value="ECO:0007669"/>
    <property type="project" value="TreeGrafter"/>
</dbReference>
<dbReference type="InterPro" id="IPR043210">
    <property type="entry name" value="CD44_antigen-like"/>
</dbReference>
<dbReference type="InterPro" id="IPR000538">
    <property type="entry name" value="Link_dom"/>
</dbReference>
<comment type="caution">
    <text evidence="13">The sequence shown here is derived from an EMBL/GenBank/DDBJ whole genome shotgun (WGS) entry which is preliminary data.</text>
</comment>
<dbReference type="Proteomes" id="UP000237246">
    <property type="component" value="Unassembled WGS sequence"/>
</dbReference>
<evidence type="ECO:0000256" key="6">
    <source>
        <dbReference type="ARBA" id="ARBA00023157"/>
    </source>
</evidence>
<evidence type="ECO:0000256" key="8">
    <source>
        <dbReference type="ARBA" id="ARBA00023180"/>
    </source>
</evidence>
<evidence type="ECO:0000256" key="10">
    <source>
        <dbReference type="SAM" id="MobiDB-lite"/>
    </source>
</evidence>
<evidence type="ECO:0000256" key="11">
    <source>
        <dbReference type="SAM" id="Phobius"/>
    </source>
</evidence>
<keyword evidence="8" id="KW-0325">Glycoprotein</keyword>
<dbReference type="PANTHER" id="PTHR10225:SF2">
    <property type="entry name" value="LYMPHATIC VESSEL ENDOTHELIAL HYALURONIC ACID RECEPTOR 1"/>
    <property type="match status" value="1"/>
</dbReference>
<keyword evidence="4 11" id="KW-1133">Transmembrane helix</keyword>
<keyword evidence="2 11" id="KW-0812">Transmembrane</keyword>
<dbReference type="AlphaFoldDB" id="A0A2P4SZS5"/>
<gene>
    <name evidence="13" type="ORF">CIB84_006635</name>
</gene>
<dbReference type="SUPFAM" id="SSF56436">
    <property type="entry name" value="C-type lectin-like"/>
    <property type="match status" value="1"/>
</dbReference>
<evidence type="ECO:0000256" key="4">
    <source>
        <dbReference type="ARBA" id="ARBA00022989"/>
    </source>
</evidence>
<reference evidence="13 14" key="1">
    <citation type="submission" date="2018-01" db="EMBL/GenBank/DDBJ databases">
        <title>Comparison of the Chinese Bamboo Partridge and Red Junglefowl genome sequences highlights the importance of demography in genome evolution.</title>
        <authorList>
            <person name="Tiley G.P."/>
            <person name="Kimball R.T."/>
            <person name="Braun E.L."/>
            <person name="Burleigh J.G."/>
        </authorList>
    </citation>
    <scope>NUCLEOTIDE SEQUENCE [LARGE SCALE GENOMIC DNA]</scope>
    <source>
        <strain evidence="13">RTK389</strain>
        <tissue evidence="13">Blood</tissue>
    </source>
</reference>
<protein>
    <recommendedName>
        <fullName evidence="12">Link domain-containing protein</fullName>
    </recommendedName>
</protein>
<feature type="region of interest" description="Disordered" evidence="10">
    <location>
        <begin position="242"/>
        <end position="261"/>
    </location>
</feature>